<dbReference type="InterPro" id="IPR011545">
    <property type="entry name" value="DEAD/DEAH_box_helicase_dom"/>
</dbReference>
<dbReference type="GO" id="GO:0003676">
    <property type="term" value="F:nucleic acid binding"/>
    <property type="evidence" value="ECO:0007669"/>
    <property type="project" value="InterPro"/>
</dbReference>
<dbReference type="EMBL" id="CP069111">
    <property type="protein sequence ID" value="QSS62375.1"/>
    <property type="molecule type" value="Genomic_DNA"/>
</dbReference>
<dbReference type="GO" id="GO:0005694">
    <property type="term" value="C:chromosome"/>
    <property type="evidence" value="ECO:0007669"/>
    <property type="project" value="TreeGrafter"/>
</dbReference>
<feature type="compositionally biased region" description="Polar residues" evidence="6">
    <location>
        <begin position="848"/>
        <end position="873"/>
    </location>
</feature>
<dbReference type="SUPFAM" id="SSF52540">
    <property type="entry name" value="P-loop containing nucleoside triphosphate hydrolases"/>
    <property type="match status" value="1"/>
</dbReference>
<feature type="region of interest" description="Disordered" evidence="6">
    <location>
        <begin position="846"/>
        <end position="873"/>
    </location>
</feature>
<evidence type="ECO:0000256" key="1">
    <source>
        <dbReference type="ARBA" id="ARBA00005446"/>
    </source>
</evidence>
<dbReference type="OrthoDB" id="4160772at2759"/>
<dbReference type="PROSITE" id="PS51192">
    <property type="entry name" value="HELICASE_ATP_BIND_1"/>
    <property type="match status" value="1"/>
</dbReference>
<dbReference type="SMART" id="SM00487">
    <property type="entry name" value="DEXDc"/>
    <property type="match status" value="1"/>
</dbReference>
<dbReference type="GO" id="GO:0005524">
    <property type="term" value="F:ATP binding"/>
    <property type="evidence" value="ECO:0007669"/>
    <property type="project" value="UniProtKB-KW"/>
</dbReference>
<dbReference type="Proteomes" id="UP000663671">
    <property type="component" value="Chromosome 5"/>
</dbReference>
<evidence type="ECO:0000256" key="3">
    <source>
        <dbReference type="ARBA" id="ARBA00022840"/>
    </source>
</evidence>
<evidence type="ECO:0000313" key="10">
    <source>
        <dbReference type="Proteomes" id="UP000663671"/>
    </source>
</evidence>
<evidence type="ECO:0000259" key="8">
    <source>
        <dbReference type="PROSITE" id="PS51194"/>
    </source>
</evidence>
<name>A0A8A1M9D5_AJECA</name>
<evidence type="ECO:0000256" key="6">
    <source>
        <dbReference type="SAM" id="MobiDB-lite"/>
    </source>
</evidence>
<dbReference type="Pfam" id="PF00270">
    <property type="entry name" value="DEAD"/>
    <property type="match status" value="1"/>
</dbReference>
<dbReference type="InterPro" id="IPR014001">
    <property type="entry name" value="Helicase_ATP-bd"/>
</dbReference>
<dbReference type="Gene3D" id="3.40.50.300">
    <property type="entry name" value="P-loop containing nucleotide triphosphate hydrolases"/>
    <property type="match status" value="2"/>
</dbReference>
<organism evidence="9 10">
    <name type="scientific">Ajellomyces capsulatus</name>
    <name type="common">Darling's disease fungus</name>
    <name type="synonym">Histoplasma capsulatum</name>
    <dbReference type="NCBI Taxonomy" id="5037"/>
    <lineage>
        <taxon>Eukaryota</taxon>
        <taxon>Fungi</taxon>
        <taxon>Dikarya</taxon>
        <taxon>Ascomycota</taxon>
        <taxon>Pezizomycotina</taxon>
        <taxon>Eurotiomycetes</taxon>
        <taxon>Eurotiomycetidae</taxon>
        <taxon>Onygenales</taxon>
        <taxon>Ajellomycetaceae</taxon>
        <taxon>Histoplasma</taxon>
    </lineage>
</organism>
<keyword evidence="2" id="KW-0547">Nucleotide-binding</keyword>
<dbReference type="PANTHER" id="PTHR13710:SF154">
    <property type="entry name" value="RECQ HELICASE, PUTATIVE (AFU_ORTHOLOGUE AFUA_6G14720)-RELATED"/>
    <property type="match status" value="1"/>
</dbReference>
<comment type="catalytic activity">
    <reaction evidence="4">
        <text>Couples ATP hydrolysis with the unwinding of duplex DNA by translocating in the 3'-5' direction.</text>
        <dbReference type="EC" id="5.6.2.4"/>
    </reaction>
</comment>
<reference evidence="9" key="1">
    <citation type="submission" date="2021-01" db="EMBL/GenBank/DDBJ databases">
        <title>Chromosome-level genome assembly of a human fungal pathogen reveals clustering of transcriptionally co-regulated genes.</title>
        <authorList>
            <person name="Voorhies M."/>
            <person name="Cohen S."/>
            <person name="Shea T.P."/>
            <person name="Petrus S."/>
            <person name="Munoz J.F."/>
            <person name="Poplawski S."/>
            <person name="Goldman W.E."/>
            <person name="Michael T."/>
            <person name="Cuomo C.A."/>
            <person name="Sil A."/>
            <person name="Beyhan S."/>
        </authorList>
    </citation>
    <scope>NUCLEOTIDE SEQUENCE</scope>
    <source>
        <strain evidence="9">WU24</strain>
    </source>
</reference>
<evidence type="ECO:0000259" key="7">
    <source>
        <dbReference type="PROSITE" id="PS51192"/>
    </source>
</evidence>
<dbReference type="GO" id="GO:0009378">
    <property type="term" value="F:four-way junction helicase activity"/>
    <property type="evidence" value="ECO:0007669"/>
    <property type="project" value="TreeGrafter"/>
</dbReference>
<protein>
    <recommendedName>
        <fullName evidence="5">DNA 3'-5' helicase</fullName>
        <ecNumber evidence="5">5.6.2.4</ecNumber>
    </recommendedName>
</protein>
<dbReference type="InterPro" id="IPR027417">
    <property type="entry name" value="P-loop_NTPase"/>
</dbReference>
<evidence type="ECO:0000256" key="2">
    <source>
        <dbReference type="ARBA" id="ARBA00022741"/>
    </source>
</evidence>
<proteinExistence type="inferred from homology"/>
<evidence type="ECO:0000256" key="4">
    <source>
        <dbReference type="ARBA" id="ARBA00034617"/>
    </source>
</evidence>
<keyword evidence="3" id="KW-0067">ATP-binding</keyword>
<gene>
    <name evidence="9" type="ORF">I7I51_04553</name>
</gene>
<dbReference type="PANTHER" id="PTHR13710">
    <property type="entry name" value="DNA HELICASE RECQ FAMILY MEMBER"/>
    <property type="match status" value="1"/>
</dbReference>
<dbReference type="InterPro" id="IPR001650">
    <property type="entry name" value="Helicase_C-like"/>
</dbReference>
<comment type="similarity">
    <text evidence="1">Belongs to the helicase family. RecQ subfamily.</text>
</comment>
<evidence type="ECO:0000256" key="5">
    <source>
        <dbReference type="ARBA" id="ARBA00034808"/>
    </source>
</evidence>
<accession>A0A8A1M9D5</accession>
<dbReference type="EC" id="5.6.2.4" evidence="5"/>
<dbReference type="CDD" id="cd17920">
    <property type="entry name" value="DEXHc_RecQ"/>
    <property type="match status" value="1"/>
</dbReference>
<dbReference type="GO" id="GO:0043138">
    <property type="term" value="F:3'-5' DNA helicase activity"/>
    <property type="evidence" value="ECO:0007669"/>
    <property type="project" value="UniProtKB-EC"/>
</dbReference>
<dbReference type="Pfam" id="PF00271">
    <property type="entry name" value="Helicase_C"/>
    <property type="match status" value="1"/>
</dbReference>
<evidence type="ECO:0000313" key="9">
    <source>
        <dbReference type="EMBL" id="QSS62375.1"/>
    </source>
</evidence>
<feature type="domain" description="Helicase ATP-binding" evidence="7">
    <location>
        <begin position="937"/>
        <end position="1094"/>
    </location>
</feature>
<dbReference type="GO" id="GO:0000724">
    <property type="term" value="P:double-strand break repair via homologous recombination"/>
    <property type="evidence" value="ECO:0007669"/>
    <property type="project" value="TreeGrafter"/>
</dbReference>
<dbReference type="SMART" id="SM00490">
    <property type="entry name" value="HELICc"/>
    <property type="match status" value="1"/>
</dbReference>
<dbReference type="VEuPathDB" id="FungiDB:I7I51_04553"/>
<dbReference type="GO" id="GO:0005737">
    <property type="term" value="C:cytoplasm"/>
    <property type="evidence" value="ECO:0007669"/>
    <property type="project" value="TreeGrafter"/>
</dbReference>
<sequence>MASLSKHLKEEHRYPDITIDSIKKEFQAYNPIGPADHAEILAAAEHGYSSNIKVHEGIACNFTGCKYHCITTGTIYKHLSQVHKNEPWPVNQPKYQTDVLVSTLFTSYKHYYPVSPPSPASSPSNPHEDDPLSELKAEYAMLLHECSRLYAIAPTEPTHLTVWDKRTRFPQTYAGADMSTISRLSFSSNADDCPQWGHLQKLMAYTFRRAHDRCQATNHVLLRLTASIGPEPSPKPLSPLGPCSIKNYALTWRKVFLVALRIQSCDTSAIDGWVPSLSEDLIKAFNALDVFLRQLPDQLTEDHLEHGMPIILQCSTSLIRQPMEIPTKTVVGFFIASTSWTRSNRWAAPDHTTPLLSAIIYAFRMFTLFTVLINESPEDVHERLLVDSAKYLHDGKQVYFSEAFNLRLMGKTICRDFYQRETVRWNQTRTILTIDSTEIHLTQLYDYIRRLISSNRTELCTILGVDENYLEQFSPNKFCDNWNVQHRGVSIISTAVPRAPDVDPNFLDGIWRYTNRLISMPNSFVAIRNGKVQIDPKKQREFTTLCRRVQKFLSNLAVLLVYTGGLPMRGPELISTKHANDASTLRNVLLHFDSMVILSEYNKTDSIKGKPTVVARYLPSSVGQVVLCYLSELRPFIGRYSALQSESTNMAHLTNPLFFTCPEAAPITPATVSAQMGLATEQSLGVRVKIAKWRHVAVALYRERIQTEEDEKEIPDIAHILQTGHSEETDSRHYALTAEMITGTTDETLRAFYRVSKKWHTILGITDQGDATHPFLATATISPPTAPSPMIMAPAKKSALPGQNLSHGQGAIMPPLQHPTPSSPRASPIPVTTPAAPITMAIARNEHPSNQTPSSRQHATIPQLQQPTPSSMRANQIPTIPPATQSQNKRILGQAGEPSNPNKRVCTTETRALEKLRLVLQKPDAEWRNSTQRDATIECINKVDNLMVISPPGSGKTLIFIIPAMLAPTMTTIVITPFISLQSDMISRCSQAGVQADAWHPAMSRAPHIVFVTPELAMHPQFQVMVQRLCEEKQLLRLVVDEVHCVVTDGNYRPSFNRLKWVGSVAVPLLLMTGTLPREMSDQVLSRLGCDLRPAVEMREVCTNPNIQRILRVMDDDEIHTTLQEYVSQASPQNIVLIFAMSKAETDEWAERLGIPHYNSSMSIAQREDILKQLGAGSIPAIIATSGLGTGLDIPHVKVTVHLQGAYDLIQLLQNAGRGGRRDGDDSRSVTLLTCSGQSRIVQKNPESPLARYVSNQHCLNRVITSYIDTETSNCTGPHQCSICANPPTSLTALIPGTPPPATPPQSSAINVIQYVNIAQAFADQCTYCRLNHLTSDHEPSNCQYYNKHSRITDEKLAYFAGRVRLVADLAANRVHYKCFLPIAHFHRTGFNLAAPCSFDLLLVRVVFFASTMPQFQFLFPGIRGISDIREKLKAMTLLLSSPCPDPSACISRLSTNQDKTCCINNLTHIFYVICCMIAN</sequence>
<feature type="domain" description="Helicase C-terminal" evidence="8">
    <location>
        <begin position="1122"/>
        <end position="1261"/>
    </location>
</feature>
<dbReference type="PROSITE" id="PS51194">
    <property type="entry name" value="HELICASE_CTER"/>
    <property type="match status" value="1"/>
</dbReference>